<name>A0AA39L3I3_SARSR</name>
<evidence type="ECO:0008006" key="3">
    <source>
        <dbReference type="Google" id="ProtNLM"/>
    </source>
</evidence>
<dbReference type="Proteomes" id="UP001175261">
    <property type="component" value="Unassembled WGS sequence"/>
</dbReference>
<dbReference type="Pfam" id="PF01344">
    <property type="entry name" value="Kelch_1"/>
    <property type="match status" value="2"/>
</dbReference>
<dbReference type="AlphaFoldDB" id="A0AA39L3I3"/>
<proteinExistence type="predicted"/>
<organism evidence="1 2">
    <name type="scientific">Sarocladium strictum</name>
    <name type="common">Black bundle disease fungus</name>
    <name type="synonym">Acremonium strictum</name>
    <dbReference type="NCBI Taxonomy" id="5046"/>
    <lineage>
        <taxon>Eukaryota</taxon>
        <taxon>Fungi</taxon>
        <taxon>Dikarya</taxon>
        <taxon>Ascomycota</taxon>
        <taxon>Pezizomycotina</taxon>
        <taxon>Sordariomycetes</taxon>
        <taxon>Hypocreomycetidae</taxon>
        <taxon>Hypocreales</taxon>
        <taxon>Sarocladiaceae</taxon>
        <taxon>Sarocladium</taxon>
    </lineage>
</organism>
<dbReference type="Gene3D" id="2.120.10.80">
    <property type="entry name" value="Kelch-type beta propeller"/>
    <property type="match status" value="2"/>
</dbReference>
<reference evidence="1" key="1">
    <citation type="submission" date="2022-10" db="EMBL/GenBank/DDBJ databases">
        <title>Determination and structural analysis of whole genome sequence of Sarocladium strictum F4-1.</title>
        <authorList>
            <person name="Hu L."/>
            <person name="Jiang Y."/>
        </authorList>
    </citation>
    <scope>NUCLEOTIDE SEQUENCE</scope>
    <source>
        <strain evidence="1">F4-1</strain>
    </source>
</reference>
<accession>A0AA39L3I3</accession>
<comment type="caution">
    <text evidence="1">The sequence shown here is derived from an EMBL/GenBank/DDBJ whole genome shotgun (WGS) entry which is preliminary data.</text>
</comment>
<gene>
    <name evidence="1" type="ORF">NLU13_9912</name>
</gene>
<evidence type="ECO:0000313" key="2">
    <source>
        <dbReference type="Proteomes" id="UP001175261"/>
    </source>
</evidence>
<keyword evidence="2" id="KW-1185">Reference proteome</keyword>
<dbReference type="InterPro" id="IPR015915">
    <property type="entry name" value="Kelch-typ_b-propeller"/>
</dbReference>
<dbReference type="SUPFAM" id="SSF117281">
    <property type="entry name" value="Kelch motif"/>
    <property type="match status" value="2"/>
</dbReference>
<dbReference type="EMBL" id="JAPDFR010000010">
    <property type="protein sequence ID" value="KAK0382817.1"/>
    <property type="molecule type" value="Genomic_DNA"/>
</dbReference>
<dbReference type="InterPro" id="IPR006652">
    <property type="entry name" value="Kelch_1"/>
</dbReference>
<sequence>MRSSFYSILTLGASVAASPVYSSSAKRWQKLAPIPSPRQEQATVALSDTKIAIVGGIVSNENGTGVVTTDLVQVYDIPSDSWSTVEPLPSAMNHPNAAVVNGKLYLLGGLTPEETAAWQATTACWVYDPEGDVWAELEDMPEDEGRGSATIVLVPGPAGEQRSVATVTTYDTETGEWSVWPSLPLERDHAGGAVIDGKMYVLGGRRFGQTNVTDTVFSLDLSSPEEGWTTSDARMPTPRGGLAAGTVSVKAKDGYLTSLVYTFGGEGNGLQGSDGMFDEVEVFDPRDGGSWAQKGRMPIAKHGTAAVSVGGRVYIPGGGIRVGGSPVSDFEAYFP</sequence>
<dbReference type="PANTHER" id="PTHR45632">
    <property type="entry name" value="LD33804P"/>
    <property type="match status" value="1"/>
</dbReference>
<evidence type="ECO:0000313" key="1">
    <source>
        <dbReference type="EMBL" id="KAK0382817.1"/>
    </source>
</evidence>
<dbReference type="SMART" id="SM00612">
    <property type="entry name" value="Kelch"/>
    <property type="match status" value="5"/>
</dbReference>
<protein>
    <recommendedName>
        <fullName evidence="3">Galactose oxidase</fullName>
    </recommendedName>
</protein>